<accession>A0A6G1G871</accession>
<feature type="compositionally biased region" description="Low complexity" evidence="1">
    <location>
        <begin position="15"/>
        <end position="26"/>
    </location>
</feature>
<dbReference type="RefSeq" id="XP_033535854.1">
    <property type="nucleotide sequence ID" value="XM_033674817.1"/>
</dbReference>
<gene>
    <name evidence="2 4" type="ORF">P152DRAFT_264740</name>
</gene>
<dbReference type="AlphaFoldDB" id="A0A6G1G871"/>
<feature type="region of interest" description="Disordered" evidence="1">
    <location>
        <begin position="1"/>
        <end position="58"/>
    </location>
</feature>
<protein>
    <submittedName>
        <fullName evidence="2 4">Uncharacterized protein</fullName>
    </submittedName>
</protein>
<organism evidence="2">
    <name type="scientific">Eremomyces bilateralis CBS 781.70</name>
    <dbReference type="NCBI Taxonomy" id="1392243"/>
    <lineage>
        <taxon>Eukaryota</taxon>
        <taxon>Fungi</taxon>
        <taxon>Dikarya</taxon>
        <taxon>Ascomycota</taxon>
        <taxon>Pezizomycotina</taxon>
        <taxon>Dothideomycetes</taxon>
        <taxon>Dothideomycetes incertae sedis</taxon>
        <taxon>Eremomycetales</taxon>
        <taxon>Eremomycetaceae</taxon>
        <taxon>Eremomyces</taxon>
    </lineage>
</organism>
<feature type="compositionally biased region" description="Acidic residues" evidence="1">
    <location>
        <begin position="43"/>
        <end position="55"/>
    </location>
</feature>
<evidence type="ECO:0000313" key="2">
    <source>
        <dbReference type="EMBL" id="KAF1814223.1"/>
    </source>
</evidence>
<dbReference type="EMBL" id="ML975153">
    <property type="protein sequence ID" value="KAF1814223.1"/>
    <property type="molecule type" value="Genomic_DNA"/>
</dbReference>
<name>A0A6G1G871_9PEZI</name>
<reference evidence="4" key="3">
    <citation type="submission" date="2025-04" db="UniProtKB">
        <authorList>
            <consortium name="RefSeq"/>
        </authorList>
    </citation>
    <scope>IDENTIFICATION</scope>
    <source>
        <strain evidence="4">CBS 781.70</strain>
    </source>
</reference>
<keyword evidence="3" id="KW-1185">Reference proteome</keyword>
<evidence type="ECO:0000256" key="1">
    <source>
        <dbReference type="SAM" id="MobiDB-lite"/>
    </source>
</evidence>
<dbReference type="Proteomes" id="UP000504638">
    <property type="component" value="Unplaced"/>
</dbReference>
<dbReference type="GeneID" id="54415387"/>
<evidence type="ECO:0000313" key="3">
    <source>
        <dbReference type="Proteomes" id="UP000504638"/>
    </source>
</evidence>
<evidence type="ECO:0000313" key="4">
    <source>
        <dbReference type="RefSeq" id="XP_033535854.1"/>
    </source>
</evidence>
<reference evidence="2 4" key="1">
    <citation type="submission" date="2020-01" db="EMBL/GenBank/DDBJ databases">
        <authorList>
            <consortium name="DOE Joint Genome Institute"/>
            <person name="Haridas S."/>
            <person name="Albert R."/>
            <person name="Binder M."/>
            <person name="Bloem J."/>
            <person name="Labutti K."/>
            <person name="Salamov A."/>
            <person name="Andreopoulos B."/>
            <person name="Baker S.E."/>
            <person name="Barry K."/>
            <person name="Bills G."/>
            <person name="Bluhm B.H."/>
            <person name="Cannon C."/>
            <person name="Castanera R."/>
            <person name="Culley D.E."/>
            <person name="Daum C."/>
            <person name="Ezra D."/>
            <person name="Gonzalez J.B."/>
            <person name="Henrissat B."/>
            <person name="Kuo A."/>
            <person name="Liang C."/>
            <person name="Lipzen A."/>
            <person name="Lutzoni F."/>
            <person name="Magnuson J."/>
            <person name="Mondo S."/>
            <person name="Nolan M."/>
            <person name="Ohm R."/>
            <person name="Pangilinan J."/>
            <person name="Park H.-J."/>
            <person name="Ramirez L."/>
            <person name="Alfaro M."/>
            <person name="Sun H."/>
            <person name="Tritt A."/>
            <person name="Yoshinaga Y."/>
            <person name="Zwiers L.-H."/>
            <person name="Turgeon B.G."/>
            <person name="Goodwin S.B."/>
            <person name="Spatafora J.W."/>
            <person name="Crous P.W."/>
            <person name="Grigoriev I.V."/>
        </authorList>
    </citation>
    <scope>NUCLEOTIDE SEQUENCE</scope>
    <source>
        <strain evidence="2 4">CBS 781.70</strain>
    </source>
</reference>
<sequence length="233" mass="25494">MKKSVSDMGMEEGITSSTSARSSKTTKVTRDEDAGESGATSAAEDDDDPSTDDDPENQKHGLVFHKVRFQQIGHTITILNPTSNYEDPPAFLYGQRKQKASALYVGEDGDDSDMHTLRIGQVKKKQRSMKFRAVNWLKLGGGILSSPKTIAINDQGSTPPHGSSRRRIAKLSSTGNSFWSSPSWGRYATRRVGVTFITMASSARKWGRMISEALQKIRTCEFFSAPSRAAGLA</sequence>
<proteinExistence type="predicted"/>
<reference evidence="4" key="2">
    <citation type="submission" date="2020-04" db="EMBL/GenBank/DDBJ databases">
        <authorList>
            <consortium name="NCBI Genome Project"/>
        </authorList>
    </citation>
    <scope>NUCLEOTIDE SEQUENCE</scope>
    <source>
        <strain evidence="4">CBS 781.70</strain>
    </source>
</reference>